<dbReference type="EMBL" id="JARZFX010000001">
    <property type="protein sequence ID" value="MEC5422490.1"/>
    <property type="molecule type" value="Genomic_DNA"/>
</dbReference>
<dbReference type="RefSeq" id="WP_327606052.1">
    <property type="nucleotide sequence ID" value="NZ_JARZFX010000001.1"/>
</dbReference>
<sequence length="52" mass="6061">MNNKIKALSTVKLHYSSKLYKTTAMLNRGIKKKNITRSLEVENCEVFALYRI</sequence>
<keyword evidence="2" id="KW-1185">Reference proteome</keyword>
<comment type="caution">
    <text evidence="1">The sequence shown here is derived from an EMBL/GenBank/DDBJ whole genome shotgun (WGS) entry which is preliminary data.</text>
</comment>
<proteinExistence type="predicted"/>
<accession>A0ABU6KC39</accession>
<reference evidence="1 2" key="1">
    <citation type="journal article" date="2024" name="Int. J. Syst. Evol. Microbiol.">
        <title>Virgibacillus tibetensis sp. nov., isolated from salt lake on the Tibetan Plateau of China.</title>
        <authorList>
            <person name="Phurbu D."/>
            <person name="Liu Z.-X."/>
            <person name="Wang R."/>
            <person name="Zheng Y.-Y."/>
            <person name="Liu H.-C."/>
            <person name="Zhou Y.-G."/>
            <person name="Yu Y.-J."/>
            <person name="Li A.-H."/>
        </authorList>
    </citation>
    <scope>NUCLEOTIDE SEQUENCE [LARGE SCALE GENOMIC DNA]</scope>
    <source>
        <strain evidence="1 2">C22-A2</strain>
    </source>
</reference>
<protein>
    <submittedName>
        <fullName evidence="1">Uncharacterized protein</fullName>
    </submittedName>
</protein>
<evidence type="ECO:0000313" key="1">
    <source>
        <dbReference type="EMBL" id="MEC5422490.1"/>
    </source>
</evidence>
<name>A0ABU6KC39_9BACI</name>
<gene>
    <name evidence="1" type="ORF">QGM71_03155</name>
</gene>
<evidence type="ECO:0000313" key="2">
    <source>
        <dbReference type="Proteomes" id="UP001335737"/>
    </source>
</evidence>
<dbReference type="Proteomes" id="UP001335737">
    <property type="component" value="Unassembled WGS sequence"/>
</dbReference>
<organism evidence="1 2">
    <name type="scientific">Virgibacillus tibetensis</name>
    <dbReference type="NCBI Taxonomy" id="3042313"/>
    <lineage>
        <taxon>Bacteria</taxon>
        <taxon>Bacillati</taxon>
        <taxon>Bacillota</taxon>
        <taxon>Bacilli</taxon>
        <taxon>Bacillales</taxon>
        <taxon>Bacillaceae</taxon>
        <taxon>Virgibacillus</taxon>
    </lineage>
</organism>